<keyword evidence="3" id="KW-0813">Transport</keyword>
<protein>
    <recommendedName>
        <fullName evidence="8">ABC transporter domain-containing protein</fullName>
    </recommendedName>
</protein>
<proteinExistence type="inferred from homology"/>
<dbReference type="Pfam" id="PF00005">
    <property type="entry name" value="ABC_tran"/>
    <property type="match status" value="1"/>
</dbReference>
<keyword evidence="10" id="KW-1185">Reference proteome</keyword>
<dbReference type="Pfam" id="PF08352">
    <property type="entry name" value="oligo_HPY"/>
    <property type="match status" value="1"/>
</dbReference>
<evidence type="ECO:0000256" key="7">
    <source>
        <dbReference type="ARBA" id="ARBA00023136"/>
    </source>
</evidence>
<dbReference type="Gene3D" id="3.40.50.300">
    <property type="entry name" value="P-loop containing nucleotide triphosphate hydrolases"/>
    <property type="match status" value="1"/>
</dbReference>
<keyword evidence="6" id="KW-0067">ATP-binding</keyword>
<dbReference type="InterPro" id="IPR017871">
    <property type="entry name" value="ABC_transporter-like_CS"/>
</dbReference>
<dbReference type="PANTHER" id="PTHR43297">
    <property type="entry name" value="OLIGOPEPTIDE TRANSPORT ATP-BINDING PROTEIN APPD"/>
    <property type="match status" value="1"/>
</dbReference>
<dbReference type="GO" id="GO:0005886">
    <property type="term" value="C:plasma membrane"/>
    <property type="evidence" value="ECO:0007669"/>
    <property type="project" value="UniProtKB-SubCell"/>
</dbReference>
<evidence type="ECO:0000256" key="1">
    <source>
        <dbReference type="ARBA" id="ARBA00004202"/>
    </source>
</evidence>
<evidence type="ECO:0000313" key="9">
    <source>
        <dbReference type="EMBL" id="OKH93524.1"/>
    </source>
</evidence>
<organism evidence="9 10">
    <name type="scientific">Streptomyces uncialis</name>
    <dbReference type="NCBI Taxonomy" id="1048205"/>
    <lineage>
        <taxon>Bacteria</taxon>
        <taxon>Bacillati</taxon>
        <taxon>Actinomycetota</taxon>
        <taxon>Actinomycetes</taxon>
        <taxon>Kitasatosporales</taxon>
        <taxon>Streptomycetaceae</taxon>
        <taxon>Streptomyces</taxon>
    </lineage>
</organism>
<dbReference type="STRING" id="1048205.AB852_18845"/>
<comment type="caution">
    <text evidence="9">The sequence shown here is derived from an EMBL/GenBank/DDBJ whole genome shotgun (WGS) entry which is preliminary data.</text>
</comment>
<dbReference type="InterPro" id="IPR050388">
    <property type="entry name" value="ABC_Ni/Peptide_Import"/>
</dbReference>
<dbReference type="AlphaFoldDB" id="A0A1Q4V6U0"/>
<dbReference type="InterPro" id="IPR003439">
    <property type="entry name" value="ABC_transporter-like_ATP-bd"/>
</dbReference>
<dbReference type="InterPro" id="IPR027417">
    <property type="entry name" value="P-loop_NTPase"/>
</dbReference>
<comment type="similarity">
    <text evidence="2">Belongs to the ABC transporter superfamily.</text>
</comment>
<comment type="subcellular location">
    <subcellularLocation>
        <location evidence="1">Cell membrane</location>
        <topology evidence="1">Peripheral membrane protein</topology>
    </subcellularLocation>
</comment>
<keyword evidence="4" id="KW-1003">Cell membrane</keyword>
<dbReference type="PANTHER" id="PTHR43297:SF2">
    <property type="entry name" value="DIPEPTIDE TRANSPORT ATP-BINDING PROTEIN DPPD"/>
    <property type="match status" value="1"/>
</dbReference>
<dbReference type="GO" id="GO:0016887">
    <property type="term" value="F:ATP hydrolysis activity"/>
    <property type="evidence" value="ECO:0007669"/>
    <property type="project" value="InterPro"/>
</dbReference>
<keyword evidence="7" id="KW-0472">Membrane</keyword>
<dbReference type="GO" id="GO:0015833">
    <property type="term" value="P:peptide transport"/>
    <property type="evidence" value="ECO:0007669"/>
    <property type="project" value="InterPro"/>
</dbReference>
<evidence type="ECO:0000256" key="5">
    <source>
        <dbReference type="ARBA" id="ARBA00022741"/>
    </source>
</evidence>
<dbReference type="InterPro" id="IPR013563">
    <property type="entry name" value="Oligopep_ABC_C"/>
</dbReference>
<dbReference type="Proteomes" id="UP000186455">
    <property type="component" value="Unassembled WGS sequence"/>
</dbReference>
<evidence type="ECO:0000256" key="3">
    <source>
        <dbReference type="ARBA" id="ARBA00022448"/>
    </source>
</evidence>
<evidence type="ECO:0000256" key="4">
    <source>
        <dbReference type="ARBA" id="ARBA00022475"/>
    </source>
</evidence>
<keyword evidence="5" id="KW-0547">Nucleotide-binding</keyword>
<dbReference type="SMART" id="SM00382">
    <property type="entry name" value="AAA"/>
    <property type="match status" value="1"/>
</dbReference>
<evidence type="ECO:0000256" key="2">
    <source>
        <dbReference type="ARBA" id="ARBA00005417"/>
    </source>
</evidence>
<dbReference type="GO" id="GO:0005524">
    <property type="term" value="F:ATP binding"/>
    <property type="evidence" value="ECO:0007669"/>
    <property type="project" value="UniProtKB-KW"/>
</dbReference>
<dbReference type="RefSeq" id="WP_079184759.1">
    <property type="nucleotide sequence ID" value="NZ_LFBV01000004.1"/>
</dbReference>
<accession>A0A1Q4V6U0</accession>
<name>A0A1Q4V6U0_9ACTN</name>
<dbReference type="InterPro" id="IPR003593">
    <property type="entry name" value="AAA+_ATPase"/>
</dbReference>
<dbReference type="SUPFAM" id="SSF52540">
    <property type="entry name" value="P-loop containing nucleoside triphosphate hydrolases"/>
    <property type="match status" value="1"/>
</dbReference>
<evidence type="ECO:0000313" key="10">
    <source>
        <dbReference type="Proteomes" id="UP000186455"/>
    </source>
</evidence>
<dbReference type="FunFam" id="3.40.50.300:FF:000016">
    <property type="entry name" value="Oligopeptide ABC transporter ATP-binding component"/>
    <property type="match status" value="1"/>
</dbReference>
<reference evidence="9 10" key="1">
    <citation type="submission" date="2015-06" db="EMBL/GenBank/DDBJ databases">
        <title>Cloning and characterization of the uncialamcin biosynthetic gene cluster.</title>
        <authorList>
            <person name="Yan X."/>
            <person name="Huang T."/>
            <person name="Ge H."/>
            <person name="Shen B."/>
        </authorList>
    </citation>
    <scope>NUCLEOTIDE SEQUENCE [LARGE SCALE GENOMIC DNA]</scope>
    <source>
        <strain evidence="9 10">DCA2648</strain>
    </source>
</reference>
<evidence type="ECO:0000259" key="8">
    <source>
        <dbReference type="PROSITE" id="PS50893"/>
    </source>
</evidence>
<evidence type="ECO:0000256" key="6">
    <source>
        <dbReference type="ARBA" id="ARBA00022840"/>
    </source>
</evidence>
<dbReference type="PROSITE" id="PS00211">
    <property type="entry name" value="ABC_TRANSPORTER_1"/>
    <property type="match status" value="1"/>
</dbReference>
<dbReference type="PROSITE" id="PS50893">
    <property type="entry name" value="ABC_TRANSPORTER_2"/>
    <property type="match status" value="1"/>
</dbReference>
<dbReference type="NCBIfam" id="TIGR01727">
    <property type="entry name" value="oligo_HPY"/>
    <property type="match status" value="1"/>
</dbReference>
<feature type="domain" description="ABC transporter" evidence="8">
    <location>
        <begin position="15"/>
        <end position="265"/>
    </location>
</feature>
<sequence length="341" mass="37018">MNTVPTNLRPPLLTVRGLTVARKDLPTARIVDGVDLDLRRGEALGLAGESGCGKTTTALALLGLLPDALVRTAGELLLDTEHGPRPLHTLSPRGMRAVRWRRVSMVFQGAMNALDPVMRVGDQIREAIRLHRPELDRAAADARVHELFDQVRLDPARARSYPHEFSGGQRQRLMIALALACGPDLIIGDEPTTALDVITQRRILDLLDELRRELDLSVLLITHDLSVLAETCDRVAVMYAGRVVEAGDVDQVYGSPQHPYTQRLLASFPAVGGPRELPPPIPGAPPDPAAPEPGCAFAPRCHAAVDRCRADAPTARAHPHESHTARCHLLPWPAPAPEAAR</sequence>
<dbReference type="EMBL" id="LFBV01000004">
    <property type="protein sequence ID" value="OKH93524.1"/>
    <property type="molecule type" value="Genomic_DNA"/>
</dbReference>
<gene>
    <name evidence="9" type="ORF">AB852_18845</name>
</gene>
<dbReference type="CDD" id="cd03257">
    <property type="entry name" value="ABC_NikE_OppD_transporters"/>
    <property type="match status" value="1"/>
</dbReference>